<protein>
    <submittedName>
        <fullName evidence="2">Uncharacterized protein</fullName>
    </submittedName>
</protein>
<name>A0AAQ3W6P3_9ENTE</name>
<feature type="transmembrane region" description="Helical" evidence="1">
    <location>
        <begin position="7"/>
        <end position="24"/>
    </location>
</feature>
<evidence type="ECO:0000256" key="1">
    <source>
        <dbReference type="SAM" id="Phobius"/>
    </source>
</evidence>
<sequence>MKFKKVIPEVIIFLVLLYAIYSYLCIGKSWQLLFSIVMFSILLIVLITRLIKNR</sequence>
<feature type="transmembrane region" description="Helical" evidence="1">
    <location>
        <begin position="30"/>
        <end position="51"/>
    </location>
</feature>
<keyword evidence="1" id="KW-1133">Transmembrane helix</keyword>
<dbReference type="AlphaFoldDB" id="A0AAQ3W6P3"/>
<reference evidence="2" key="1">
    <citation type="submission" date="2017-05" db="EMBL/GenBank/DDBJ databases">
        <authorList>
            <consortium name="The Broad Institute Genomics Platform"/>
            <consortium name="The Broad Institute Genomic Center for Infectious Diseases"/>
            <person name="Earl A."/>
            <person name="Manson A."/>
            <person name="Schwartman J."/>
            <person name="Gilmore M."/>
            <person name="Abouelleil A."/>
            <person name="Cao P."/>
            <person name="Chapman S."/>
            <person name="Cusick C."/>
            <person name="Shea T."/>
            <person name="Young S."/>
            <person name="Neafsey D."/>
            <person name="Nusbaum C."/>
            <person name="Birren B."/>
        </authorList>
    </citation>
    <scope>NUCLEOTIDE SEQUENCE</scope>
    <source>
        <strain evidence="2">9D6_DIV0238</strain>
    </source>
</reference>
<accession>A0AAQ3W6P3</accession>
<proteinExistence type="predicted"/>
<evidence type="ECO:0000313" key="2">
    <source>
        <dbReference type="EMBL" id="WYJ94435.1"/>
    </source>
</evidence>
<reference evidence="2" key="2">
    <citation type="submission" date="2024-03" db="EMBL/GenBank/DDBJ databases">
        <title>The Genome Sequence of Enterococcus sp. DIV0238c.</title>
        <authorList>
            <consortium name="The Broad Institute Genomics Platform"/>
            <consortium name="The Broad Institute Microbial Omics Core"/>
            <consortium name="The Broad Institute Genomic Center for Infectious Diseases"/>
            <person name="Earl A."/>
            <person name="Manson A."/>
            <person name="Gilmore M."/>
            <person name="Schwartman J."/>
            <person name="Shea T."/>
            <person name="Abouelleil A."/>
            <person name="Cao P."/>
            <person name="Chapman S."/>
            <person name="Cusick C."/>
            <person name="Young S."/>
            <person name="Neafsey D."/>
            <person name="Nusbaum C."/>
            <person name="Birren B."/>
        </authorList>
    </citation>
    <scope>NUCLEOTIDE SEQUENCE</scope>
    <source>
        <strain evidence="2">9D6_DIV0238</strain>
    </source>
</reference>
<evidence type="ECO:0000313" key="3">
    <source>
        <dbReference type="Proteomes" id="UP000196151"/>
    </source>
</evidence>
<keyword evidence="1" id="KW-0472">Membrane</keyword>
<keyword evidence="3" id="KW-1185">Reference proteome</keyword>
<organism evidence="2 3">
    <name type="scientific">Candidatus Enterococcus dunnyi</name>
    <dbReference type="NCBI Taxonomy" id="1834192"/>
    <lineage>
        <taxon>Bacteria</taxon>
        <taxon>Bacillati</taxon>
        <taxon>Bacillota</taxon>
        <taxon>Bacilli</taxon>
        <taxon>Lactobacillales</taxon>
        <taxon>Enterococcaceae</taxon>
        <taxon>Enterococcus</taxon>
    </lineage>
</organism>
<gene>
    <name evidence="2" type="ORF">A5889_001948</name>
</gene>
<dbReference type="Proteomes" id="UP000196151">
    <property type="component" value="Chromosome"/>
</dbReference>
<keyword evidence="1" id="KW-0812">Transmembrane</keyword>
<dbReference type="EMBL" id="CP147246">
    <property type="protein sequence ID" value="WYJ94435.1"/>
    <property type="molecule type" value="Genomic_DNA"/>
</dbReference>